<proteinExistence type="predicted"/>
<protein>
    <submittedName>
        <fullName evidence="1">Uncharacterized protein</fullName>
    </submittedName>
</protein>
<dbReference type="Proteomes" id="UP001150581">
    <property type="component" value="Unassembled WGS sequence"/>
</dbReference>
<name>A0ACC1ID34_9FUNG</name>
<dbReference type="EMBL" id="JANBPG010000950">
    <property type="protein sequence ID" value="KAJ1892695.1"/>
    <property type="molecule type" value="Genomic_DNA"/>
</dbReference>
<organism evidence="1 2">
    <name type="scientific">Kickxella alabastrina</name>
    <dbReference type="NCBI Taxonomy" id="61397"/>
    <lineage>
        <taxon>Eukaryota</taxon>
        <taxon>Fungi</taxon>
        <taxon>Fungi incertae sedis</taxon>
        <taxon>Zoopagomycota</taxon>
        <taxon>Kickxellomycotina</taxon>
        <taxon>Kickxellomycetes</taxon>
        <taxon>Kickxellales</taxon>
        <taxon>Kickxellaceae</taxon>
        <taxon>Kickxella</taxon>
    </lineage>
</organism>
<reference evidence="1" key="1">
    <citation type="submission" date="2022-07" db="EMBL/GenBank/DDBJ databases">
        <title>Phylogenomic reconstructions and comparative analyses of Kickxellomycotina fungi.</title>
        <authorList>
            <person name="Reynolds N.K."/>
            <person name="Stajich J.E."/>
            <person name="Barry K."/>
            <person name="Grigoriev I.V."/>
            <person name="Crous P."/>
            <person name="Smith M.E."/>
        </authorList>
    </citation>
    <scope>NUCLEOTIDE SEQUENCE</scope>
    <source>
        <strain evidence="1">Benny 63K</strain>
    </source>
</reference>
<sequence>MHNYNSAYKARLTHGKRRRSDADELEYTMPEEPLRLDNVKRLRSSVFGHWKSQPHELILPQQHAPTPPSTTAELWQQQQHHQAQYLHQMAMAQRSVNDHSYHHMTGANNLNEPSYCEPPMNCPQQLAQGNVGVGPTILATPTISPDSFGCCDSDGDDEMEDTGIDPSSEYYHINTLLNQLHRERTLRRNYQ</sequence>
<evidence type="ECO:0000313" key="2">
    <source>
        <dbReference type="Proteomes" id="UP001150581"/>
    </source>
</evidence>
<gene>
    <name evidence="1" type="ORF">LPJ66_006192</name>
</gene>
<evidence type="ECO:0000313" key="1">
    <source>
        <dbReference type="EMBL" id="KAJ1892695.1"/>
    </source>
</evidence>
<accession>A0ACC1ID34</accession>
<keyword evidence="2" id="KW-1185">Reference proteome</keyword>
<comment type="caution">
    <text evidence="1">The sequence shown here is derived from an EMBL/GenBank/DDBJ whole genome shotgun (WGS) entry which is preliminary data.</text>
</comment>